<dbReference type="EMBL" id="JBHSSB010000031">
    <property type="protein sequence ID" value="MFC6295823.1"/>
    <property type="molecule type" value="Genomic_DNA"/>
</dbReference>
<evidence type="ECO:0000313" key="5">
    <source>
        <dbReference type="Proteomes" id="UP001596227"/>
    </source>
</evidence>
<keyword evidence="2" id="KW-1133">Transmembrane helix</keyword>
<reference evidence="5" key="1">
    <citation type="journal article" date="2019" name="Int. J. Syst. Evol. Microbiol.">
        <title>The Global Catalogue of Microorganisms (GCM) 10K type strain sequencing project: providing services to taxonomists for standard genome sequencing and annotation.</title>
        <authorList>
            <consortium name="The Broad Institute Genomics Platform"/>
            <consortium name="The Broad Institute Genome Sequencing Center for Infectious Disease"/>
            <person name="Wu L."/>
            <person name="Ma J."/>
        </authorList>
    </citation>
    <scope>NUCLEOTIDE SEQUENCE [LARGE SCALE GENOMIC DNA]</scope>
    <source>
        <strain evidence="5">CCM 8934</strain>
    </source>
</reference>
<organism evidence="4 5">
    <name type="scientific">Lactiplantibacillus daoliensis</name>
    <dbReference type="NCBI Taxonomy" id="2559916"/>
    <lineage>
        <taxon>Bacteria</taxon>
        <taxon>Bacillati</taxon>
        <taxon>Bacillota</taxon>
        <taxon>Bacilli</taxon>
        <taxon>Lactobacillales</taxon>
        <taxon>Lactobacillaceae</taxon>
        <taxon>Lactiplantibacillus</taxon>
    </lineage>
</organism>
<evidence type="ECO:0000259" key="3">
    <source>
        <dbReference type="Pfam" id="PF12773"/>
    </source>
</evidence>
<keyword evidence="5" id="KW-1185">Reference proteome</keyword>
<feature type="compositionally biased region" description="Low complexity" evidence="1">
    <location>
        <begin position="146"/>
        <end position="172"/>
    </location>
</feature>
<feature type="transmembrane region" description="Helical" evidence="2">
    <location>
        <begin position="78"/>
        <end position="99"/>
    </location>
</feature>
<dbReference type="InterPro" id="IPR025874">
    <property type="entry name" value="DZR"/>
</dbReference>
<feature type="region of interest" description="Disordered" evidence="1">
    <location>
        <begin position="246"/>
        <end position="266"/>
    </location>
</feature>
<feature type="domain" description="DZANK-type" evidence="3">
    <location>
        <begin position="4"/>
        <end position="52"/>
    </location>
</feature>
<evidence type="ECO:0000313" key="4">
    <source>
        <dbReference type="EMBL" id="MFC6295823.1"/>
    </source>
</evidence>
<dbReference type="RefSeq" id="WP_137607706.1">
    <property type="nucleotide sequence ID" value="NZ_BJDH01000006.1"/>
</dbReference>
<name>A0ABW1UL25_9LACO</name>
<evidence type="ECO:0000256" key="2">
    <source>
        <dbReference type="SAM" id="Phobius"/>
    </source>
</evidence>
<evidence type="ECO:0000256" key="1">
    <source>
        <dbReference type="SAM" id="MobiDB-lite"/>
    </source>
</evidence>
<comment type="caution">
    <text evidence="4">The sequence shown here is derived from an EMBL/GenBank/DDBJ whole genome shotgun (WGS) entry which is preliminary data.</text>
</comment>
<protein>
    <submittedName>
        <fullName evidence="4">Zinc ribbon domain-containing protein</fullName>
    </submittedName>
</protein>
<dbReference type="Pfam" id="PF12773">
    <property type="entry name" value="DZR"/>
    <property type="match status" value="1"/>
</dbReference>
<sequence length="266" mass="28738">MRQCPSCGTLNNKNAQFCETCGTSLKDQPTVKSCPQCGQVILESSNFCQHCGYQFTVPTAQMTPGQPRVSRKPPKQSVGSRVVLVFVIIVIAVLGAFSWRMYRQTQTNTQNDQREAQQEESQARQSSMDRMKAARSSSVAERRANSRATSSRRASLDRASSSSVAAESSRQAESSRKADLASSSESESESVADTARSLRSMLVTAFGCDEDAVASLPDKELADISSASNNAGEDIGGFYNRVKERHPEIGGNIMGPDADESDADSD</sequence>
<keyword evidence="2" id="KW-0812">Transmembrane</keyword>
<feature type="region of interest" description="Disordered" evidence="1">
    <location>
        <begin position="108"/>
        <end position="192"/>
    </location>
</feature>
<dbReference type="Proteomes" id="UP001596227">
    <property type="component" value="Unassembled WGS sequence"/>
</dbReference>
<proteinExistence type="predicted"/>
<gene>
    <name evidence="4" type="ORF">ACFQH1_11485</name>
</gene>
<accession>A0ABW1UL25</accession>
<feature type="compositionally biased region" description="Acidic residues" evidence="1">
    <location>
        <begin position="257"/>
        <end position="266"/>
    </location>
</feature>
<keyword evidence="2" id="KW-0472">Membrane</keyword>